<evidence type="ECO:0000256" key="1">
    <source>
        <dbReference type="SAM" id="Phobius"/>
    </source>
</evidence>
<feature type="transmembrane region" description="Helical" evidence="1">
    <location>
        <begin position="33"/>
        <end position="56"/>
    </location>
</feature>
<proteinExistence type="predicted"/>
<sequence length="60" mass="7530">MLKIAKIMNWRQRGDVEMLRRFNPWNQKEYTEWYHFIWLMPLFTLILTCVWGLAWLRVEG</sequence>
<keyword evidence="1" id="KW-0472">Membrane</keyword>
<accession>A0A0D5ZCP5</accession>
<dbReference type="Proteomes" id="UP000006868">
    <property type="component" value="Plasmid pSC2"/>
</dbReference>
<name>A0A0D5ZCP5_PAEPS</name>
<dbReference type="PATRIC" id="fig|886882.15.peg.5456"/>
<dbReference type="KEGG" id="ppm:PPSC2_25945"/>
<keyword evidence="1" id="KW-1133">Transmembrane helix</keyword>
<dbReference type="AlphaFoldDB" id="A0A0D5ZCP5"/>
<geneLocation type="plasmid" evidence="2 3">
    <name>pSC2</name>
</geneLocation>
<organism evidence="2 3">
    <name type="scientific">Paenibacillus polymyxa (strain SC2)</name>
    <name type="common">Bacillus polymyxa</name>
    <dbReference type="NCBI Taxonomy" id="886882"/>
    <lineage>
        <taxon>Bacteria</taxon>
        <taxon>Bacillati</taxon>
        <taxon>Bacillota</taxon>
        <taxon>Bacilli</taxon>
        <taxon>Bacillales</taxon>
        <taxon>Paenibacillaceae</taxon>
        <taxon>Paenibacillus</taxon>
    </lineage>
</organism>
<reference evidence="2 3" key="1">
    <citation type="journal article" date="2011" name="J. Bacteriol.">
        <title>Complete genome sequence of Paenibacillus polymyxa SC2, a strain of plant growth-promoting Rhizobacterium with broad-spectrum antimicrobial activity.</title>
        <authorList>
            <person name="Ma M."/>
            <person name="Wang C."/>
            <person name="Ding Y."/>
            <person name="Li L."/>
            <person name="Shen D."/>
            <person name="Jiang X."/>
            <person name="Guan D."/>
            <person name="Cao F."/>
            <person name="Chen H."/>
            <person name="Feng R."/>
            <person name="Wang X."/>
            <person name="Ge Y."/>
            <person name="Yao L."/>
            <person name="Bing X."/>
            <person name="Yang X."/>
            <person name="Li J."/>
            <person name="Du B."/>
        </authorList>
    </citation>
    <scope>NUCLEOTIDE SEQUENCE [LARGE SCALE GENOMIC DNA]</scope>
    <source>
        <strain evidence="2 3">SC2</strain>
        <plasmid evidence="3">pSC2</plasmid>
    </source>
</reference>
<dbReference type="HOGENOM" id="CLU_2937331_0_0_9"/>
<evidence type="ECO:0000313" key="2">
    <source>
        <dbReference type="EMBL" id="AKA44336.1"/>
    </source>
</evidence>
<protein>
    <submittedName>
        <fullName evidence="2">Uncharacterized protein</fullName>
    </submittedName>
</protein>
<keyword evidence="2" id="KW-0614">Plasmid</keyword>
<gene>
    <name evidence="2" type="ORF">PPSC2_25945</name>
</gene>
<keyword evidence="1" id="KW-0812">Transmembrane</keyword>
<dbReference type="EMBL" id="CP002214">
    <property type="protein sequence ID" value="AKA44336.1"/>
    <property type="molecule type" value="Genomic_DNA"/>
</dbReference>
<evidence type="ECO:0000313" key="3">
    <source>
        <dbReference type="Proteomes" id="UP000006868"/>
    </source>
</evidence>